<feature type="compositionally biased region" description="Acidic residues" evidence="3">
    <location>
        <begin position="113"/>
        <end position="130"/>
    </location>
</feature>
<feature type="domain" description="AATF leucine zipper-containing" evidence="5">
    <location>
        <begin position="200"/>
        <end position="345"/>
    </location>
</feature>
<feature type="region of interest" description="Disordered" evidence="3">
    <location>
        <begin position="92"/>
        <end position="175"/>
    </location>
</feature>
<keyword evidence="7" id="KW-1185">Reference proteome</keyword>
<gene>
    <name evidence="6" type="primary">BFR2</name>
    <name evidence="6" type="ORF">GGI19_002768</name>
</gene>
<dbReference type="InterPro" id="IPR039223">
    <property type="entry name" value="AATF/Bfr2"/>
</dbReference>
<feature type="region of interest" description="Disordered" evidence="3">
    <location>
        <begin position="839"/>
        <end position="883"/>
    </location>
</feature>
<feature type="compositionally biased region" description="Acidic residues" evidence="3">
    <location>
        <begin position="144"/>
        <end position="166"/>
    </location>
</feature>
<evidence type="ECO:0000256" key="2">
    <source>
        <dbReference type="ARBA" id="ARBA00013850"/>
    </source>
</evidence>
<evidence type="ECO:0000256" key="1">
    <source>
        <dbReference type="ARBA" id="ARBA00008966"/>
    </source>
</evidence>
<dbReference type="InterPro" id="IPR012617">
    <property type="entry name" value="AATF_C"/>
</dbReference>
<dbReference type="GO" id="GO:0000462">
    <property type="term" value="P:maturation of SSU-rRNA from tricistronic rRNA transcript (SSU-rRNA, 5.8S rRNA, LSU-rRNA)"/>
    <property type="evidence" value="ECO:0007669"/>
    <property type="project" value="TreeGrafter"/>
</dbReference>
<evidence type="ECO:0000256" key="3">
    <source>
        <dbReference type="SAM" id="MobiDB-lite"/>
    </source>
</evidence>
<feature type="compositionally biased region" description="Acidic residues" evidence="3">
    <location>
        <begin position="93"/>
        <end position="104"/>
    </location>
</feature>
<evidence type="ECO:0000259" key="4">
    <source>
        <dbReference type="Pfam" id="PF08164"/>
    </source>
</evidence>
<dbReference type="Proteomes" id="UP001140011">
    <property type="component" value="Unassembled WGS sequence"/>
</dbReference>
<feature type="compositionally biased region" description="Polar residues" evidence="3">
    <location>
        <begin position="869"/>
        <end position="879"/>
    </location>
</feature>
<evidence type="ECO:0000313" key="7">
    <source>
        <dbReference type="Proteomes" id="UP001140011"/>
    </source>
</evidence>
<dbReference type="Gene3D" id="3.30.565.10">
    <property type="entry name" value="Histidine kinase-like ATPase, C-terminal domain"/>
    <property type="match status" value="1"/>
</dbReference>
<dbReference type="SUPFAM" id="SSF55874">
    <property type="entry name" value="ATPase domain of HSP90 chaperone/DNA topoisomerase II/histidine kinase"/>
    <property type="match status" value="1"/>
</dbReference>
<protein>
    <recommendedName>
        <fullName evidence="2">Protein BFR2</fullName>
    </recommendedName>
</protein>
<dbReference type="Pfam" id="PF08164">
    <property type="entry name" value="TRAUB"/>
    <property type="match status" value="1"/>
</dbReference>
<dbReference type="InterPro" id="IPR025160">
    <property type="entry name" value="AATF"/>
</dbReference>
<proteinExistence type="inferred from homology"/>
<organism evidence="6 7">
    <name type="scientific">Coemansia pectinata</name>
    <dbReference type="NCBI Taxonomy" id="1052879"/>
    <lineage>
        <taxon>Eukaryota</taxon>
        <taxon>Fungi</taxon>
        <taxon>Fungi incertae sedis</taxon>
        <taxon>Zoopagomycota</taxon>
        <taxon>Kickxellomycotina</taxon>
        <taxon>Kickxellomycetes</taxon>
        <taxon>Kickxellales</taxon>
        <taxon>Kickxellaceae</taxon>
        <taxon>Coemansia</taxon>
    </lineage>
</organism>
<name>A0A9W8LA03_9FUNG</name>
<accession>A0A9W8LA03</accession>
<dbReference type="GO" id="GO:0005730">
    <property type="term" value="C:nucleolus"/>
    <property type="evidence" value="ECO:0007669"/>
    <property type="project" value="TreeGrafter"/>
</dbReference>
<dbReference type="EMBL" id="JANBUH010000150">
    <property type="protein sequence ID" value="KAJ2753950.1"/>
    <property type="molecule type" value="Genomic_DNA"/>
</dbReference>
<dbReference type="PANTHER" id="PTHR15565">
    <property type="entry name" value="AATF PROTEIN APOPTOSIS ANTAGONIZING TRANSCRIPTION FACTOR"/>
    <property type="match status" value="1"/>
</dbReference>
<comment type="caution">
    <text evidence="6">The sequence shown here is derived from an EMBL/GenBank/DDBJ whole genome shotgun (WGS) entry which is preliminary data.</text>
</comment>
<dbReference type="PANTHER" id="PTHR15565:SF0">
    <property type="entry name" value="PROTEIN AATF"/>
    <property type="match status" value="1"/>
</dbReference>
<comment type="similarity">
    <text evidence="1">Belongs to the AATF family.</text>
</comment>
<dbReference type="OrthoDB" id="5783963at2759"/>
<evidence type="ECO:0000259" key="5">
    <source>
        <dbReference type="Pfam" id="PF13339"/>
    </source>
</evidence>
<dbReference type="Pfam" id="PF13339">
    <property type="entry name" value="AATF-Che1"/>
    <property type="match status" value="1"/>
</dbReference>
<dbReference type="InterPro" id="IPR036890">
    <property type="entry name" value="HATPase_C_sf"/>
</dbReference>
<feature type="domain" description="Apoptosis-antagonizing transcription factor C-terminal" evidence="4">
    <location>
        <begin position="430"/>
        <end position="513"/>
    </location>
</feature>
<dbReference type="AlphaFoldDB" id="A0A9W8LA03"/>
<evidence type="ECO:0000313" key="6">
    <source>
        <dbReference type="EMBL" id="KAJ2753950.1"/>
    </source>
</evidence>
<reference evidence="6" key="1">
    <citation type="submission" date="2022-07" db="EMBL/GenBank/DDBJ databases">
        <title>Phylogenomic reconstructions and comparative analyses of Kickxellomycotina fungi.</title>
        <authorList>
            <person name="Reynolds N.K."/>
            <person name="Stajich J.E."/>
            <person name="Barry K."/>
            <person name="Grigoriev I.V."/>
            <person name="Crous P."/>
            <person name="Smith M.E."/>
        </authorList>
    </citation>
    <scope>NUCLEOTIDE SEQUENCE</scope>
    <source>
        <strain evidence="6">BCRC 34297</strain>
    </source>
</reference>
<sequence length="1022" mass="111739">MSKASKRAKSLLEQIADIADPRPKDFDIENAGVDDNAFVRAGSESEDEVTDDEELKRDHYIDMGKSTLRRNQGIGQIGPKYVGSRVSRKDLYDGLEDSDEDLAEEMVSASSADDMDSDVVSDGEEADSDADISAPVPKRNTALDMDDSDSDSDSEGSSESEAEVEDVATGSRDRIRDEIKRLEEGEKALLKTITQTARSDVEKGQHAVNQTRLWEGALDARIRVQKLVTAANELPQHDLFSELVEESCLEGTSAAGEDNCLESARQSVRLLLGSLVDLRRALVAQSPSVKQAQQEAVSAQAGSKRNAMQALDDEDELAATWGELEELRSELQPYRDESLEKWSNKVQISSSVTATKKFKAVNQGIMHQISQALAGKDRLIERTQLKRAEYKIIGKADEKAGNDEPKHSSAAVDAHLKDRDVEIFDDTDFYQQLLRELIESRMVDSNDPTSSLGVRWAAVKQQSRAKKRTMDNKASKGRKIRYHVIEKLQSFMPPIPVGTWHEDMVNELFSSLLGQKVPQSILDDELDTFGSDPSKKSASAKALAQTGGVSDNGCGIEQNSLKLLAQHGCTSKATSVGCGNALAAVLSVSAQLRICTRTVDEDTATMLILDSNRQVVDRSFIAGNLGTTVTVLQPLSKLPVRYEIAKSQTNQGPQIRSTGLSHLSSLSLNNVVMSVCGASCGASIVEVKFPNALQPSNTPRTIKHKQLDGVSFEGVFCKPGCEITNESRLPKFGISINGAVCKADVLPGLLERLLVAYPTTVRGKAMQHFVGILNLVVPPTKLDISLREPSIQRQFEVECIEAAIAEEVISVLQRHSNSTEMSIVRAPVAHKYNPSALPTQSLAQWPVNRRKVGQPNGSTQPSRKRKAKQQQNTNRPCSDQRSKMPWSQSQLQLQLLPNNIIAPKSIAKSVSNCAPCSDTMDIPRASWTSHSPELDSILSSGQTGRVLCIVLTNGTVCSVSTYKSLPADHDDEVSVYLIWTADILLAMDAYCLPPLLDLTDSSIIRLKPELKSRACMALINNH</sequence>